<feature type="compositionally biased region" description="Polar residues" evidence="1">
    <location>
        <begin position="1"/>
        <end position="13"/>
    </location>
</feature>
<proteinExistence type="predicted"/>
<protein>
    <recommendedName>
        <fullName evidence="2">Ubiquitin-like domain-containing protein</fullName>
    </recommendedName>
</protein>
<evidence type="ECO:0000313" key="4">
    <source>
        <dbReference type="Proteomes" id="UP000803884"/>
    </source>
</evidence>
<reference evidence="3 4" key="1">
    <citation type="journal article" date="2020" name="Microbiol. Resour. Announc.">
        <title>Draft Genome Sequence of a Cladosporium Species Isolated from the Mesophotic Ascidian Didemnum maculosum.</title>
        <authorList>
            <person name="Gioti A."/>
            <person name="Siaperas R."/>
            <person name="Nikolaivits E."/>
            <person name="Le Goff G."/>
            <person name="Ouazzani J."/>
            <person name="Kotoulas G."/>
            <person name="Topakas E."/>
        </authorList>
    </citation>
    <scope>NUCLEOTIDE SEQUENCE [LARGE SCALE GENOMIC DNA]</scope>
    <source>
        <strain evidence="3 4">TM138-S3</strain>
    </source>
</reference>
<gene>
    <name evidence="3" type="ORF">WHR41_03029</name>
</gene>
<name>A0AB34KXT9_9PEZI</name>
<evidence type="ECO:0000313" key="3">
    <source>
        <dbReference type="EMBL" id="KAL1588380.1"/>
    </source>
</evidence>
<feature type="compositionally biased region" description="Basic and acidic residues" evidence="1">
    <location>
        <begin position="316"/>
        <end position="327"/>
    </location>
</feature>
<dbReference type="Pfam" id="PF22893">
    <property type="entry name" value="ULD_2"/>
    <property type="match status" value="1"/>
</dbReference>
<evidence type="ECO:0000256" key="1">
    <source>
        <dbReference type="SAM" id="MobiDB-lite"/>
    </source>
</evidence>
<feature type="region of interest" description="Disordered" evidence="1">
    <location>
        <begin position="1"/>
        <end position="269"/>
    </location>
</feature>
<feature type="region of interest" description="Disordered" evidence="1">
    <location>
        <begin position="644"/>
        <end position="737"/>
    </location>
</feature>
<feature type="compositionally biased region" description="Low complexity" evidence="1">
    <location>
        <begin position="164"/>
        <end position="174"/>
    </location>
</feature>
<feature type="compositionally biased region" description="Basic residues" evidence="1">
    <location>
        <begin position="584"/>
        <end position="596"/>
    </location>
</feature>
<dbReference type="EMBL" id="JAAQHG020000007">
    <property type="protein sequence ID" value="KAL1588380.1"/>
    <property type="molecule type" value="Genomic_DNA"/>
</dbReference>
<feature type="compositionally biased region" description="Basic residues" evidence="1">
    <location>
        <begin position="68"/>
        <end position="88"/>
    </location>
</feature>
<feature type="compositionally biased region" description="Low complexity" evidence="1">
    <location>
        <begin position="708"/>
        <end position="719"/>
    </location>
</feature>
<organism evidence="3 4">
    <name type="scientific">Cladosporium halotolerans</name>
    <dbReference type="NCBI Taxonomy" id="1052096"/>
    <lineage>
        <taxon>Eukaryota</taxon>
        <taxon>Fungi</taxon>
        <taxon>Dikarya</taxon>
        <taxon>Ascomycota</taxon>
        <taxon>Pezizomycotina</taxon>
        <taxon>Dothideomycetes</taxon>
        <taxon>Dothideomycetidae</taxon>
        <taxon>Cladosporiales</taxon>
        <taxon>Cladosporiaceae</taxon>
        <taxon>Cladosporium</taxon>
    </lineage>
</organism>
<sequence>MPSTVTYTNSSGSGKVRVYPAGDVHSSRSPSVHSPTSSESRSSSQFSDWTHLSEDEIDPSESASRPPRPSRSRRHHTEARPAPSRHHSSRYEQDEPPRQHRSHRHRSSRHQSHESHDHRDRHDPRRHPSDGSSSGTVELHDEFYGRRGPPTQPPFPPSGAYRHGSGPIPSSHGGFPPGMPGPSAYADPFQPQALVHRSQHDPYGYPTQGNPFAPGPSAPNPFSPMESTHSSYFQTEPQQPPMSQPHRPGPPSQRHSMYGHGPSGSTAYGSELMVSPYGYPGMHGMPHMMQGYPMPAPSPYSGYPPSHVASPAPPQPKEEKKEEPKEVVKEVIVEKPDEATLKELGELRELIKKTEEERVAREQAAIAAAAAKKAKEEQEALQKKEVAAASAAAKEAAEKAAEEAAKAAKEESDKKLAEAEAARAELEKKQKELEEVVKKNEPEPDMLKAPIKFKDAVGRKFSFPWHLCKTWKGMEGLIKQAFLHVDVIGQHVQEGHYDLMGPDGEIILPQVWDTMIKPDWEVSMHMWPIPETPEKKKKKKEEPEEPPLVDEHGHPLGPDPYGPTLDQILAMNAQAAAGKDPAKKAKKKDKSAKRASAHIVDVPPAAAAALPPAAFPPGLDQATYDALLAAQAQQGPMVVDVAPGPEAAPKAKQKKKLTGLQAWMVGAQPRPSKKDDEERDLSASNHSHSHSHHAATAPVAIARRRRSTAGSSWTTASASPPAKVVATAEQGTSCAVM</sequence>
<feature type="compositionally biased region" description="Basic residues" evidence="1">
    <location>
        <begin position="99"/>
        <end position="110"/>
    </location>
</feature>
<feature type="compositionally biased region" description="Low complexity" evidence="1">
    <location>
        <begin position="27"/>
        <end position="44"/>
    </location>
</feature>
<feature type="region of interest" description="Disordered" evidence="1">
    <location>
        <begin position="527"/>
        <end position="597"/>
    </location>
</feature>
<dbReference type="Proteomes" id="UP000803884">
    <property type="component" value="Unassembled WGS sequence"/>
</dbReference>
<evidence type="ECO:0000259" key="2">
    <source>
        <dbReference type="Pfam" id="PF22893"/>
    </source>
</evidence>
<keyword evidence="4" id="KW-1185">Reference proteome</keyword>
<dbReference type="AlphaFoldDB" id="A0AB34KXT9"/>
<feature type="compositionally biased region" description="Basic and acidic residues" evidence="1">
    <location>
        <begin position="89"/>
        <end position="98"/>
    </location>
</feature>
<feature type="compositionally biased region" description="Pro residues" evidence="1">
    <location>
        <begin position="213"/>
        <end position="222"/>
    </location>
</feature>
<feature type="region of interest" description="Disordered" evidence="1">
    <location>
        <begin position="402"/>
        <end position="423"/>
    </location>
</feature>
<dbReference type="InterPro" id="IPR054464">
    <property type="entry name" value="ULD_fung"/>
</dbReference>
<feature type="region of interest" description="Disordered" evidence="1">
    <location>
        <begin position="298"/>
        <end position="327"/>
    </location>
</feature>
<feature type="domain" description="Ubiquitin-like" evidence="2">
    <location>
        <begin position="448"/>
        <end position="529"/>
    </location>
</feature>
<feature type="compositionally biased region" description="Polar residues" evidence="1">
    <location>
        <begin position="225"/>
        <end position="237"/>
    </location>
</feature>
<feature type="compositionally biased region" description="Pro residues" evidence="1">
    <location>
        <begin position="238"/>
        <end position="251"/>
    </location>
</feature>
<accession>A0AB34KXT9</accession>
<dbReference type="RefSeq" id="XP_069231485.1">
    <property type="nucleotide sequence ID" value="XM_069371635.1"/>
</dbReference>
<dbReference type="GeneID" id="96004473"/>
<feature type="compositionally biased region" description="Basic and acidic residues" evidence="1">
    <location>
        <begin position="111"/>
        <end position="129"/>
    </location>
</feature>
<comment type="caution">
    <text evidence="3">The sequence shown here is derived from an EMBL/GenBank/DDBJ whole genome shotgun (WGS) entry which is preliminary data.</text>
</comment>